<proteinExistence type="predicted"/>
<evidence type="ECO:0000256" key="3">
    <source>
        <dbReference type="SAM" id="MobiDB-lite"/>
    </source>
</evidence>
<sequence length="1110" mass="123414">MTRRSSLEFGSLRLGSRAKLAAWLFAGALVGLAGFTESAQAIEPARAFLEGLRERGYYDVAIDYLDVAAKNPAVPAEFKTTLQYERGVTLVDGAKAQRDPALREKQLDEGQQALQKFIGSNSSHILVIAARSHLGNVVVERARARMKKSEKALPAQKSAFLTEARTFYTEALKVFEDLTTEIGEKLKAYPAALDEKKEAKKFEEREQFRKDYLQSQLLQAATREEMAETYEAGAKDRTTALETAAKEYGEIYSKYRTRLAGLYARMYQARCLQKLGKHKDALGYFNELLANPDNPEPFRVMRVKVTELAMASWIDQKLYLEIIDKNKEKRPVQLVDSARPAEDRSEEFMSIRVDIARAMKLYADELKAKDAKDPNARKLLVDGGKLVRYVMKFPGPFQERARNMIGDFGGDGGEVTDKPEPKNFADARKVGKESIDEMQAANTLVKSLPDRLKTLKDPAERTETQKQLEDATKQAAQATDDAVRYLKLAMGYVEPATPVEEVNLVRYLLCYLAYTKAEYLEAAVVGDFISRRYPDAQGARQCAKITMASYIKLYGEKDPQNPDEKKDFEAQQIVSICKYITQKWPDSTEAAEALNTLIPFMIKEKRLAEAQTYLDQIPADHASRGAAELKMGQALWAAYLEGSKQLRDWENGTEIKPEGVDLAAKKTELDSLKSKAKTTLIDGVARMQASGEVNPIVVTAVLSLAQIYVDTNEPAKAAALLEDPKVGTLVLVRKNDPTTQREGFPEETYKTALRSYISSLGTAGGNADETVTKAKGVMESLNQLVSADEKGQSKLIGIYVSLARDLQKQMELAEPASKVALGKGFEAFLGQMAKESKDLKVLNWVAETYRGMGESFGPASKGINPEAARYFAEANATYQRILDTGKKDPTYLQPAMATSLRLSVARTNRSMGKFKEAMDLFDEILKAQNMLLPVQIEAARTYQDWGALKGEKMEDNYQRAIFGARPMKDPKTKQDKNNVWGWAQVARIVASNAQYKDIFHEARFNLALCRYNYAMAQKTDVKKKEQLAYAKKDVAIMYGFYPDLGGDKWRAQYDSLLKNVQQALGERPLGLAALRQPEPPAANSTTPTKAGTTTAPTTTTKAAGSATSAK</sequence>
<dbReference type="InterPro" id="IPR051012">
    <property type="entry name" value="CellSynth/LPSAsmb/PSIAsmb"/>
</dbReference>
<gene>
    <name evidence="4" type="ORF">ETAA8_03890</name>
</gene>
<evidence type="ECO:0000256" key="1">
    <source>
        <dbReference type="ARBA" id="ARBA00022737"/>
    </source>
</evidence>
<reference evidence="4 5" key="1">
    <citation type="submission" date="2019-02" db="EMBL/GenBank/DDBJ databases">
        <title>Deep-cultivation of Planctomycetes and their phenomic and genomic characterization uncovers novel biology.</title>
        <authorList>
            <person name="Wiegand S."/>
            <person name="Jogler M."/>
            <person name="Boedeker C."/>
            <person name="Pinto D."/>
            <person name="Vollmers J."/>
            <person name="Rivas-Marin E."/>
            <person name="Kohn T."/>
            <person name="Peeters S.H."/>
            <person name="Heuer A."/>
            <person name="Rast P."/>
            <person name="Oberbeckmann S."/>
            <person name="Bunk B."/>
            <person name="Jeske O."/>
            <person name="Meyerdierks A."/>
            <person name="Storesund J.E."/>
            <person name="Kallscheuer N."/>
            <person name="Luecker S."/>
            <person name="Lage O.M."/>
            <person name="Pohl T."/>
            <person name="Merkel B.J."/>
            <person name="Hornburger P."/>
            <person name="Mueller R.-W."/>
            <person name="Bruemmer F."/>
            <person name="Labrenz M."/>
            <person name="Spormann A.M."/>
            <person name="Op den Camp H."/>
            <person name="Overmann J."/>
            <person name="Amann R."/>
            <person name="Jetten M.S.M."/>
            <person name="Mascher T."/>
            <person name="Medema M.H."/>
            <person name="Devos D.P."/>
            <person name="Kaster A.-K."/>
            <person name="Ovreas L."/>
            <person name="Rohde M."/>
            <person name="Galperin M.Y."/>
            <person name="Jogler C."/>
        </authorList>
    </citation>
    <scope>NUCLEOTIDE SEQUENCE [LARGE SCALE GENOMIC DNA]</scope>
    <source>
        <strain evidence="4 5">ETA_A8</strain>
    </source>
</reference>
<evidence type="ECO:0008006" key="6">
    <source>
        <dbReference type="Google" id="ProtNLM"/>
    </source>
</evidence>
<keyword evidence="2" id="KW-0802">TPR repeat</keyword>
<dbReference type="PANTHER" id="PTHR45586">
    <property type="entry name" value="TPR REPEAT-CONTAINING PROTEIN PA4667"/>
    <property type="match status" value="1"/>
</dbReference>
<organism evidence="4 5">
    <name type="scientific">Anatilimnocola aggregata</name>
    <dbReference type="NCBI Taxonomy" id="2528021"/>
    <lineage>
        <taxon>Bacteria</taxon>
        <taxon>Pseudomonadati</taxon>
        <taxon>Planctomycetota</taxon>
        <taxon>Planctomycetia</taxon>
        <taxon>Pirellulales</taxon>
        <taxon>Pirellulaceae</taxon>
        <taxon>Anatilimnocola</taxon>
    </lineage>
</organism>
<dbReference type="InterPro" id="IPR011990">
    <property type="entry name" value="TPR-like_helical_dom_sf"/>
</dbReference>
<keyword evidence="1" id="KW-0677">Repeat</keyword>
<dbReference type="OrthoDB" id="224351at2"/>
<dbReference type="KEGG" id="aagg:ETAA8_03890"/>
<dbReference type="SUPFAM" id="SSF48452">
    <property type="entry name" value="TPR-like"/>
    <property type="match status" value="1"/>
</dbReference>
<dbReference type="Proteomes" id="UP000315017">
    <property type="component" value="Chromosome"/>
</dbReference>
<evidence type="ECO:0000313" key="4">
    <source>
        <dbReference type="EMBL" id="QDU25324.1"/>
    </source>
</evidence>
<dbReference type="PANTHER" id="PTHR45586:SF1">
    <property type="entry name" value="LIPOPOLYSACCHARIDE ASSEMBLY PROTEIN B"/>
    <property type="match status" value="1"/>
</dbReference>
<evidence type="ECO:0000256" key="2">
    <source>
        <dbReference type="ARBA" id="ARBA00022803"/>
    </source>
</evidence>
<dbReference type="EMBL" id="CP036274">
    <property type="protein sequence ID" value="QDU25324.1"/>
    <property type="molecule type" value="Genomic_DNA"/>
</dbReference>
<dbReference type="AlphaFoldDB" id="A0A517Y503"/>
<accession>A0A517Y503</accession>
<keyword evidence="5" id="KW-1185">Reference proteome</keyword>
<feature type="region of interest" description="Disordered" evidence="3">
    <location>
        <begin position="1073"/>
        <end position="1110"/>
    </location>
</feature>
<feature type="compositionally biased region" description="Low complexity" evidence="3">
    <location>
        <begin position="1085"/>
        <end position="1110"/>
    </location>
</feature>
<dbReference type="Gene3D" id="1.25.40.10">
    <property type="entry name" value="Tetratricopeptide repeat domain"/>
    <property type="match status" value="1"/>
</dbReference>
<dbReference type="RefSeq" id="WP_145084087.1">
    <property type="nucleotide sequence ID" value="NZ_CP036274.1"/>
</dbReference>
<name>A0A517Y503_9BACT</name>
<evidence type="ECO:0000313" key="5">
    <source>
        <dbReference type="Proteomes" id="UP000315017"/>
    </source>
</evidence>
<protein>
    <recommendedName>
        <fullName evidence="6">Tetratricopeptide repeat protein</fullName>
    </recommendedName>
</protein>